<dbReference type="InterPro" id="IPR045090">
    <property type="entry name" value="Pept_M3A_M3B"/>
</dbReference>
<keyword evidence="7 10" id="KW-0862">Zinc</keyword>
<name>A0A9P6L8F4_9AGAM</name>
<dbReference type="GO" id="GO:0006518">
    <property type="term" value="P:peptide metabolic process"/>
    <property type="evidence" value="ECO:0007669"/>
    <property type="project" value="TreeGrafter"/>
</dbReference>
<dbReference type="InterPro" id="IPR024077">
    <property type="entry name" value="Neurolysin/TOP_dom2"/>
</dbReference>
<dbReference type="InterPro" id="IPR024079">
    <property type="entry name" value="MetalloPept_cat_dom_sf"/>
</dbReference>
<comment type="subcellular location">
    <subcellularLocation>
        <location evidence="1">Cytoplasm</location>
    </subcellularLocation>
</comment>
<dbReference type="FunFam" id="1.20.1050.40:FF:000001">
    <property type="entry name" value="Thimet oligopeptidase 1"/>
    <property type="match status" value="1"/>
</dbReference>
<evidence type="ECO:0000313" key="13">
    <source>
        <dbReference type="EMBL" id="KAF9786704.1"/>
    </source>
</evidence>
<feature type="coiled-coil region" evidence="11">
    <location>
        <begin position="141"/>
        <end position="168"/>
    </location>
</feature>
<evidence type="ECO:0000256" key="11">
    <source>
        <dbReference type="SAM" id="Coils"/>
    </source>
</evidence>
<evidence type="ECO:0000256" key="10">
    <source>
        <dbReference type="RuleBase" id="RU003435"/>
    </source>
</evidence>
<dbReference type="Gene3D" id="1.20.1050.40">
    <property type="entry name" value="Endopeptidase. Chain P, domain 1"/>
    <property type="match status" value="1"/>
</dbReference>
<reference evidence="13" key="2">
    <citation type="submission" date="2020-11" db="EMBL/GenBank/DDBJ databases">
        <authorList>
            <consortium name="DOE Joint Genome Institute"/>
            <person name="Kuo A."/>
            <person name="Miyauchi S."/>
            <person name="Kiss E."/>
            <person name="Drula E."/>
            <person name="Kohler A."/>
            <person name="Sanchez-Garcia M."/>
            <person name="Andreopoulos B."/>
            <person name="Barry K.W."/>
            <person name="Bonito G."/>
            <person name="Buee M."/>
            <person name="Carver A."/>
            <person name="Chen C."/>
            <person name="Cichocki N."/>
            <person name="Clum A."/>
            <person name="Culley D."/>
            <person name="Crous P.W."/>
            <person name="Fauchery L."/>
            <person name="Girlanda M."/>
            <person name="Hayes R."/>
            <person name="Keri Z."/>
            <person name="Labutti K."/>
            <person name="Lipzen A."/>
            <person name="Lombard V."/>
            <person name="Magnuson J."/>
            <person name="Maillard F."/>
            <person name="Morin E."/>
            <person name="Murat C."/>
            <person name="Nolan M."/>
            <person name="Ohm R."/>
            <person name="Pangilinan J."/>
            <person name="Pereira M."/>
            <person name="Perotto S."/>
            <person name="Peter M."/>
            <person name="Riley R."/>
            <person name="Sitrit Y."/>
            <person name="Stielow B."/>
            <person name="Szollosi G."/>
            <person name="Zifcakova L."/>
            <person name="Stursova M."/>
            <person name="Spatafora J.W."/>
            <person name="Tedersoo L."/>
            <person name="Vaario L.-M."/>
            <person name="Yamada A."/>
            <person name="Yan M."/>
            <person name="Wang P."/>
            <person name="Xu J."/>
            <person name="Bruns T."/>
            <person name="Baldrian P."/>
            <person name="Vilgalys R."/>
            <person name="Henrissat B."/>
            <person name="Grigoriev I.V."/>
            <person name="Hibbett D."/>
            <person name="Nagy L.G."/>
            <person name="Martin F.M."/>
        </authorList>
    </citation>
    <scope>NUCLEOTIDE SEQUENCE</scope>
    <source>
        <strain evidence="13">UH-Tt-Lm1</strain>
    </source>
</reference>
<dbReference type="AlphaFoldDB" id="A0A9P6L8F4"/>
<dbReference type="Gene3D" id="3.40.390.10">
    <property type="entry name" value="Collagenase (Catalytic Domain)"/>
    <property type="match status" value="1"/>
</dbReference>
<comment type="cofactor">
    <cofactor evidence="10">
        <name>Zn(2+)</name>
        <dbReference type="ChEBI" id="CHEBI:29105"/>
    </cofactor>
    <text evidence="10">Binds 1 zinc ion.</text>
</comment>
<dbReference type="Gene3D" id="1.10.1370.10">
    <property type="entry name" value="Neurolysin, domain 3"/>
    <property type="match status" value="1"/>
</dbReference>
<evidence type="ECO:0000256" key="6">
    <source>
        <dbReference type="ARBA" id="ARBA00022801"/>
    </source>
</evidence>
<feature type="domain" description="Peptidase M3A/M3B catalytic" evidence="12">
    <location>
        <begin position="219"/>
        <end position="666"/>
    </location>
</feature>
<comment type="similarity">
    <text evidence="2 10">Belongs to the peptidase M3 family.</text>
</comment>
<evidence type="ECO:0000256" key="5">
    <source>
        <dbReference type="ARBA" id="ARBA00022723"/>
    </source>
</evidence>
<keyword evidence="11" id="KW-0175">Coiled coil</keyword>
<keyword evidence="14" id="KW-1185">Reference proteome</keyword>
<dbReference type="GO" id="GO:0004222">
    <property type="term" value="F:metalloendopeptidase activity"/>
    <property type="evidence" value="ECO:0007669"/>
    <property type="project" value="InterPro"/>
</dbReference>
<dbReference type="Proteomes" id="UP000736335">
    <property type="component" value="Unassembled WGS sequence"/>
</dbReference>
<keyword evidence="3" id="KW-0963">Cytoplasm</keyword>
<keyword evidence="5 10" id="KW-0479">Metal-binding</keyword>
<evidence type="ECO:0000256" key="3">
    <source>
        <dbReference type="ARBA" id="ARBA00022490"/>
    </source>
</evidence>
<evidence type="ECO:0000256" key="8">
    <source>
        <dbReference type="ARBA" id="ARBA00023049"/>
    </source>
</evidence>
<keyword evidence="4 10" id="KW-0645">Protease</keyword>
<dbReference type="InterPro" id="IPR024080">
    <property type="entry name" value="Neurolysin/TOP_N"/>
</dbReference>
<comment type="function">
    <text evidence="9">Cleaves proteins, imported into the mitochondrion, to their mature size. While most mitochondrial precursor proteins are processed to the mature form in one step by mitochondrial processing peptidase (MPP), the sequential cleavage by MIP of an octapeptide after initial processing by MPP is a required step for a subgroup of nuclear-encoded precursor proteins destined for the matrix or the inner membrane.</text>
</comment>
<evidence type="ECO:0000313" key="14">
    <source>
        <dbReference type="Proteomes" id="UP000736335"/>
    </source>
</evidence>
<dbReference type="GO" id="GO:0006508">
    <property type="term" value="P:proteolysis"/>
    <property type="evidence" value="ECO:0007669"/>
    <property type="project" value="UniProtKB-KW"/>
</dbReference>
<gene>
    <name evidence="13" type="ORF">BJ322DRAFT_1203787</name>
</gene>
<accession>A0A9P6L8F4</accession>
<organism evidence="13 14">
    <name type="scientific">Thelephora terrestris</name>
    <dbReference type="NCBI Taxonomy" id="56493"/>
    <lineage>
        <taxon>Eukaryota</taxon>
        <taxon>Fungi</taxon>
        <taxon>Dikarya</taxon>
        <taxon>Basidiomycota</taxon>
        <taxon>Agaricomycotina</taxon>
        <taxon>Agaricomycetes</taxon>
        <taxon>Thelephorales</taxon>
        <taxon>Thelephoraceae</taxon>
        <taxon>Thelephora</taxon>
    </lineage>
</organism>
<proteinExistence type="inferred from homology"/>
<dbReference type="PANTHER" id="PTHR11804">
    <property type="entry name" value="PROTEASE M3 THIMET OLIGOPEPTIDASE-RELATED"/>
    <property type="match status" value="1"/>
</dbReference>
<keyword evidence="6 10" id="KW-0378">Hydrolase</keyword>
<evidence type="ECO:0000256" key="1">
    <source>
        <dbReference type="ARBA" id="ARBA00004496"/>
    </source>
</evidence>
<sequence length="678" mass="77941">MTKLTPPQAPATWTHTPEQVTTLINELIAKDRALWDKVGSLRPEECTFESLAISRADAEMETETEPLIFYQNVSTSKELRDASNAAEVLLREYGIEMSMRVDVYQAKVNAEKNIKASGRKLNPEEERLVEKLVLDGKRAGLDLPEEERKELEKLKKELSQTCVEFSKNFNEENGRVSFTLEELKGVPEDVISGYPKREEDKKTLYDVTFKTPDIFPLFKFAENPETRRKAYEGYDDRLAVNAPLLDRILDLRRRIAKLLRYPTWADYVTEVKMVKDAANVHTFLDDLQKKLHPVGLKDRETLLKLKEKEHAEKGYSFDGAFYLWDYRYYDQKFIQSSLDLDEKLVKEYLPVSVIVPQIIQIYQHLLSIKFVEIKGDAWHSEVQQYSVWKKDAKTPEDFLGYCYLDLFPRTAKYSHAAVWGLIPGYLKPDETRHYPTVAMVANLAKPTPDRPALMTHDDAVTFFHEFGHAVHGLLSRTQFSKFHGTSVARDFVEAPSQMLENWGWEPKVLKKISSHYETQQPLPDDLIEKLIKSRYVNAGLFYLRQLFFATYDIKVHTDKDSTDYTQLWNELREDVSLVKGPKKPLPGQGSFAHITGGYDAGYYGYMYSLVFAADMYATVFKKDPLDPALGDKYRKSILVPGGSREELDSLKEFLGRPPNAEAFMKELFGDSKASSANL</sequence>
<dbReference type="Pfam" id="PF01432">
    <property type="entry name" value="Peptidase_M3"/>
    <property type="match status" value="1"/>
</dbReference>
<evidence type="ECO:0000256" key="4">
    <source>
        <dbReference type="ARBA" id="ARBA00022670"/>
    </source>
</evidence>
<evidence type="ECO:0000256" key="9">
    <source>
        <dbReference type="ARBA" id="ARBA00025208"/>
    </source>
</evidence>
<dbReference type="PANTHER" id="PTHR11804:SF84">
    <property type="entry name" value="SACCHAROLYSIN"/>
    <property type="match status" value="1"/>
</dbReference>
<dbReference type="GO" id="GO:0005758">
    <property type="term" value="C:mitochondrial intermembrane space"/>
    <property type="evidence" value="ECO:0007669"/>
    <property type="project" value="TreeGrafter"/>
</dbReference>
<dbReference type="OrthoDB" id="534666at2759"/>
<evidence type="ECO:0000256" key="2">
    <source>
        <dbReference type="ARBA" id="ARBA00006040"/>
    </source>
</evidence>
<keyword evidence="8 10" id="KW-0482">Metalloprotease</keyword>
<dbReference type="FunFam" id="3.40.390.10:FF:000006">
    <property type="entry name" value="Thimet oligopeptidase 1"/>
    <property type="match status" value="1"/>
</dbReference>
<dbReference type="GO" id="GO:0046872">
    <property type="term" value="F:metal ion binding"/>
    <property type="evidence" value="ECO:0007669"/>
    <property type="project" value="UniProtKB-UniRule"/>
</dbReference>
<dbReference type="CDD" id="cd06455">
    <property type="entry name" value="M3A_TOP"/>
    <property type="match status" value="1"/>
</dbReference>
<protein>
    <submittedName>
        <fullName evidence="13">Metalloprotease</fullName>
    </submittedName>
</protein>
<dbReference type="EMBL" id="WIUZ02000005">
    <property type="protein sequence ID" value="KAF9786704.1"/>
    <property type="molecule type" value="Genomic_DNA"/>
</dbReference>
<reference evidence="13" key="1">
    <citation type="journal article" date="2020" name="Nat. Commun.">
        <title>Large-scale genome sequencing of mycorrhizal fungi provides insights into the early evolution of symbiotic traits.</title>
        <authorList>
            <person name="Miyauchi S."/>
            <person name="Kiss E."/>
            <person name="Kuo A."/>
            <person name="Drula E."/>
            <person name="Kohler A."/>
            <person name="Sanchez-Garcia M."/>
            <person name="Morin E."/>
            <person name="Andreopoulos B."/>
            <person name="Barry K.W."/>
            <person name="Bonito G."/>
            <person name="Buee M."/>
            <person name="Carver A."/>
            <person name="Chen C."/>
            <person name="Cichocki N."/>
            <person name="Clum A."/>
            <person name="Culley D."/>
            <person name="Crous P.W."/>
            <person name="Fauchery L."/>
            <person name="Girlanda M."/>
            <person name="Hayes R.D."/>
            <person name="Keri Z."/>
            <person name="LaButti K."/>
            <person name="Lipzen A."/>
            <person name="Lombard V."/>
            <person name="Magnuson J."/>
            <person name="Maillard F."/>
            <person name="Murat C."/>
            <person name="Nolan M."/>
            <person name="Ohm R.A."/>
            <person name="Pangilinan J."/>
            <person name="Pereira M.F."/>
            <person name="Perotto S."/>
            <person name="Peter M."/>
            <person name="Pfister S."/>
            <person name="Riley R."/>
            <person name="Sitrit Y."/>
            <person name="Stielow J.B."/>
            <person name="Szollosi G."/>
            <person name="Zifcakova L."/>
            <person name="Stursova M."/>
            <person name="Spatafora J.W."/>
            <person name="Tedersoo L."/>
            <person name="Vaario L.M."/>
            <person name="Yamada A."/>
            <person name="Yan M."/>
            <person name="Wang P."/>
            <person name="Xu J."/>
            <person name="Bruns T."/>
            <person name="Baldrian P."/>
            <person name="Vilgalys R."/>
            <person name="Dunand C."/>
            <person name="Henrissat B."/>
            <person name="Grigoriev I.V."/>
            <person name="Hibbett D."/>
            <person name="Nagy L.G."/>
            <person name="Martin F.M."/>
        </authorList>
    </citation>
    <scope>NUCLEOTIDE SEQUENCE</scope>
    <source>
        <strain evidence="13">UH-Tt-Lm1</strain>
    </source>
</reference>
<dbReference type="InterPro" id="IPR001567">
    <property type="entry name" value="Pept_M3A_M3B_dom"/>
</dbReference>
<evidence type="ECO:0000259" key="12">
    <source>
        <dbReference type="Pfam" id="PF01432"/>
    </source>
</evidence>
<evidence type="ECO:0000256" key="7">
    <source>
        <dbReference type="ARBA" id="ARBA00022833"/>
    </source>
</evidence>
<comment type="caution">
    <text evidence="13">The sequence shown here is derived from an EMBL/GenBank/DDBJ whole genome shotgun (WGS) entry which is preliminary data.</text>
</comment>
<dbReference type="SUPFAM" id="SSF55486">
    <property type="entry name" value="Metalloproteases ('zincins'), catalytic domain"/>
    <property type="match status" value="1"/>
</dbReference>